<dbReference type="InterPro" id="IPR045853">
    <property type="entry name" value="Pep_chain_release_fac_I_sf"/>
</dbReference>
<sequence>MDEKNTQRLAELEAMMASPEFWLDKEQAQELVQEYQTLKEGGSGDVHDSGNATLAILAGAGGDDAEDFARMLRRMYEGYAAQKGWRVRELHANENDQGGYRNVVLEITSPSTSLGVNGPYGRLKHEAGVHRLVRQSPFNANAKRQTSFALVEVLPTLVASDKVELKPDDLEIQFARSGGAGGQNVNKRETAVRILHKPTNLSVHVSSERSQLANREKALELLKAKIFTKEEAEREATAKGRSIASTTANEWGSQIRSYVLHPYKMVKDHRTGHESSNPDKVLAGDLDEFIDASAASS</sequence>
<evidence type="ECO:0000313" key="5">
    <source>
        <dbReference type="Proteomes" id="UP000176867"/>
    </source>
</evidence>
<dbReference type="Gene3D" id="1.20.58.410">
    <property type="entry name" value="Release factor"/>
    <property type="match status" value="1"/>
</dbReference>
<protein>
    <recommendedName>
        <fullName evidence="3">Prokaryotic-type class I peptide chain release factors domain-containing protein</fullName>
    </recommendedName>
</protein>
<evidence type="ECO:0000259" key="3">
    <source>
        <dbReference type="PROSITE" id="PS00745"/>
    </source>
</evidence>
<dbReference type="InterPro" id="IPR000352">
    <property type="entry name" value="Pep_chain_release_fac_I"/>
</dbReference>
<evidence type="ECO:0000256" key="2">
    <source>
        <dbReference type="ARBA" id="ARBA00022481"/>
    </source>
</evidence>
<dbReference type="GO" id="GO:0005737">
    <property type="term" value="C:cytoplasm"/>
    <property type="evidence" value="ECO:0007669"/>
    <property type="project" value="UniProtKB-ARBA"/>
</dbReference>
<gene>
    <name evidence="4" type="ORF">A2609_02550</name>
</gene>
<dbReference type="Pfam" id="PF00472">
    <property type="entry name" value="RF-1"/>
    <property type="match status" value="1"/>
</dbReference>
<keyword evidence="2" id="KW-0488">Methylation</keyword>
<evidence type="ECO:0000313" key="4">
    <source>
        <dbReference type="EMBL" id="OGG93137.1"/>
    </source>
</evidence>
<dbReference type="InterPro" id="IPR005139">
    <property type="entry name" value="PCRF"/>
</dbReference>
<evidence type="ECO:0000256" key="1">
    <source>
        <dbReference type="ARBA" id="ARBA00010835"/>
    </source>
</evidence>
<dbReference type="SUPFAM" id="SSF75620">
    <property type="entry name" value="Release factor"/>
    <property type="match status" value="1"/>
</dbReference>
<organism evidence="4 5">
    <name type="scientific">Candidatus Kaiserbacteria bacterium RIFOXYD1_FULL_47_14</name>
    <dbReference type="NCBI Taxonomy" id="1798533"/>
    <lineage>
        <taxon>Bacteria</taxon>
        <taxon>Candidatus Kaiseribacteriota</taxon>
    </lineage>
</organism>
<dbReference type="Proteomes" id="UP000176867">
    <property type="component" value="Unassembled WGS sequence"/>
</dbReference>
<name>A0A1F6G4V4_9BACT</name>
<dbReference type="PANTHER" id="PTHR43116:SF3">
    <property type="entry name" value="CLASS I PEPTIDE CHAIN RELEASE FACTOR"/>
    <property type="match status" value="1"/>
</dbReference>
<dbReference type="PROSITE" id="PS00745">
    <property type="entry name" value="RF_PROK_I"/>
    <property type="match status" value="1"/>
</dbReference>
<comment type="caution">
    <text evidence="4">The sequence shown here is derived from an EMBL/GenBank/DDBJ whole genome shotgun (WGS) entry which is preliminary data.</text>
</comment>
<dbReference type="SMART" id="SM00937">
    <property type="entry name" value="PCRF"/>
    <property type="match status" value="1"/>
</dbReference>
<dbReference type="EMBL" id="MFMU01000013">
    <property type="protein sequence ID" value="OGG93137.1"/>
    <property type="molecule type" value="Genomic_DNA"/>
</dbReference>
<feature type="domain" description="Prokaryotic-type class I peptide chain release factors" evidence="3">
    <location>
        <begin position="176"/>
        <end position="192"/>
    </location>
</feature>
<dbReference type="Gene3D" id="3.30.160.20">
    <property type="match status" value="1"/>
</dbReference>
<dbReference type="Pfam" id="PF03462">
    <property type="entry name" value="PCRF"/>
    <property type="match status" value="1"/>
</dbReference>
<comment type="similarity">
    <text evidence="1">Belongs to the prokaryotic/mitochondrial release factor family.</text>
</comment>
<accession>A0A1F6G4V4</accession>
<dbReference type="AlphaFoldDB" id="A0A1F6G4V4"/>
<dbReference type="Gene3D" id="3.30.70.1660">
    <property type="match status" value="1"/>
</dbReference>
<dbReference type="GO" id="GO:0003747">
    <property type="term" value="F:translation release factor activity"/>
    <property type="evidence" value="ECO:0007669"/>
    <property type="project" value="InterPro"/>
</dbReference>
<dbReference type="PANTHER" id="PTHR43116">
    <property type="entry name" value="PEPTIDE CHAIN RELEASE FACTOR 2"/>
    <property type="match status" value="1"/>
</dbReference>
<proteinExistence type="inferred from homology"/>
<dbReference type="STRING" id="1798533.A2609_02550"/>
<reference evidence="4 5" key="1">
    <citation type="journal article" date="2016" name="Nat. Commun.">
        <title>Thousands of microbial genomes shed light on interconnected biogeochemical processes in an aquifer system.</title>
        <authorList>
            <person name="Anantharaman K."/>
            <person name="Brown C.T."/>
            <person name="Hug L.A."/>
            <person name="Sharon I."/>
            <person name="Castelle C.J."/>
            <person name="Probst A.J."/>
            <person name="Thomas B.C."/>
            <person name="Singh A."/>
            <person name="Wilkins M.J."/>
            <person name="Karaoz U."/>
            <person name="Brodie E.L."/>
            <person name="Williams K.H."/>
            <person name="Hubbard S.S."/>
            <person name="Banfield J.F."/>
        </authorList>
    </citation>
    <scope>NUCLEOTIDE SEQUENCE [LARGE SCALE GENOMIC DNA]</scope>
</reference>